<evidence type="ECO:0000256" key="2">
    <source>
        <dbReference type="ARBA" id="ARBA00022771"/>
    </source>
</evidence>
<dbReference type="Pfam" id="PF01753">
    <property type="entry name" value="zf-MYND"/>
    <property type="match status" value="1"/>
</dbReference>
<dbReference type="InterPro" id="IPR007320">
    <property type="entry name" value="PDCD2_C"/>
</dbReference>
<protein>
    <recommendedName>
        <fullName evidence="6">MYND-type domain-containing protein</fullName>
    </recommendedName>
</protein>
<dbReference type="EMBL" id="HACM01010709">
    <property type="protein sequence ID" value="CRZ11151.1"/>
    <property type="molecule type" value="Transcribed_RNA"/>
</dbReference>
<keyword evidence="1" id="KW-0479">Metal-binding</keyword>
<proteinExistence type="predicted"/>
<dbReference type="Pfam" id="PF04194">
    <property type="entry name" value="PDCD2_C"/>
    <property type="match status" value="1"/>
</dbReference>
<evidence type="ECO:0000256" key="5">
    <source>
        <dbReference type="SAM" id="MobiDB-lite"/>
    </source>
</evidence>
<evidence type="ECO:0000256" key="4">
    <source>
        <dbReference type="PROSITE-ProRule" id="PRU00134"/>
    </source>
</evidence>
<organism evidence="7">
    <name type="scientific">Spongospora subterranea</name>
    <dbReference type="NCBI Taxonomy" id="70186"/>
    <lineage>
        <taxon>Eukaryota</taxon>
        <taxon>Sar</taxon>
        <taxon>Rhizaria</taxon>
        <taxon>Endomyxa</taxon>
        <taxon>Phytomyxea</taxon>
        <taxon>Plasmodiophorida</taxon>
        <taxon>Plasmodiophoridae</taxon>
        <taxon>Spongospora</taxon>
    </lineage>
</organism>
<evidence type="ECO:0000259" key="6">
    <source>
        <dbReference type="PROSITE" id="PS50865"/>
    </source>
</evidence>
<dbReference type="SUPFAM" id="SSF144232">
    <property type="entry name" value="HIT/MYND zinc finger-like"/>
    <property type="match status" value="1"/>
</dbReference>
<dbReference type="PANTHER" id="PTHR12298:SF4">
    <property type="entry name" value="PROGRAMMED CELL DEATH PROTEIN 2"/>
    <property type="match status" value="1"/>
</dbReference>
<dbReference type="GO" id="GO:0008270">
    <property type="term" value="F:zinc ion binding"/>
    <property type="evidence" value="ECO:0007669"/>
    <property type="project" value="UniProtKB-KW"/>
</dbReference>
<dbReference type="Gene3D" id="6.10.140.2220">
    <property type="match status" value="1"/>
</dbReference>
<dbReference type="PANTHER" id="PTHR12298">
    <property type="entry name" value="PCDC2 PROGRAMMED CELL DEATH PROTEIN 2 -RELATED"/>
    <property type="match status" value="1"/>
</dbReference>
<sequence length="392" mass="44309">FSGIKTQVRIFMSFSSDSDHDIDRVIEETLLLGFLNKDYECSALIRHRFPSKVGGFPAWLNPQYLPTPDQLQCGQCSHVMQFICQIYAPLDISHCTFHRTLFVFCCTRGCSHSTHSVKVFRSQLPRDNPYYSPTPLPDGDYRSDHTNNAESVMIDEPYDQVHLCDVCGVAAPKRCSQCHNRFYCSKAHQLLDWRSVHSSTCGTDDIRPNCQYALPQFEVVIEEADLSSPSLTDKEKDLIDKYENEVRHLNESDRADHNELESFQNGAEIDGVFVEFQSLMSGAPDQCIRYQRAPDARPLWVHGGDQLPGAMIGKITCPTCKGPADFEFQIMPQLLSYLAVDAEFDFGTIVVHTCRRSCGSGLDRYMEENVWRQSPPAPMQSSSLPVNNVSPT</sequence>
<evidence type="ECO:0000256" key="3">
    <source>
        <dbReference type="ARBA" id="ARBA00022833"/>
    </source>
</evidence>
<dbReference type="InterPro" id="IPR002893">
    <property type="entry name" value="Znf_MYND"/>
</dbReference>
<dbReference type="PROSITE" id="PS50865">
    <property type="entry name" value="ZF_MYND_2"/>
    <property type="match status" value="1"/>
</dbReference>
<keyword evidence="2 4" id="KW-0863">Zinc-finger</keyword>
<feature type="non-terminal residue" evidence="7">
    <location>
        <position position="1"/>
    </location>
</feature>
<dbReference type="AlphaFoldDB" id="A0A0H5RBG2"/>
<feature type="compositionally biased region" description="Polar residues" evidence="5">
    <location>
        <begin position="379"/>
        <end position="392"/>
    </location>
</feature>
<dbReference type="GO" id="GO:0005737">
    <property type="term" value="C:cytoplasm"/>
    <property type="evidence" value="ECO:0007669"/>
    <property type="project" value="InterPro"/>
</dbReference>
<reference evidence="7" key="1">
    <citation type="submission" date="2015-04" db="EMBL/GenBank/DDBJ databases">
        <title>The genome sequence of the plant pathogenic Rhizarian Plasmodiophora brassicae reveals insights in its biotrophic life cycle and the origin of chitin synthesis.</title>
        <authorList>
            <person name="Schwelm A."/>
            <person name="Fogelqvist J."/>
            <person name="Knaust A."/>
            <person name="Julke S."/>
            <person name="Lilja T."/>
            <person name="Dhandapani V."/>
            <person name="Bonilla-Rosso G."/>
            <person name="Karlsson M."/>
            <person name="Shevchenko A."/>
            <person name="Choi S.R."/>
            <person name="Kim H.G."/>
            <person name="Park J.Y."/>
            <person name="Lim Y.P."/>
            <person name="Ludwig-Muller J."/>
            <person name="Dixelius C."/>
        </authorList>
    </citation>
    <scope>NUCLEOTIDE SEQUENCE</scope>
    <source>
        <tissue evidence="7">Potato root galls</tissue>
    </source>
</reference>
<name>A0A0H5RBG2_9EUKA</name>
<feature type="region of interest" description="Disordered" evidence="5">
    <location>
        <begin position="373"/>
        <end position="392"/>
    </location>
</feature>
<keyword evidence="3" id="KW-0862">Zinc</keyword>
<accession>A0A0H5RBG2</accession>
<feature type="domain" description="MYND-type" evidence="6">
    <location>
        <begin position="164"/>
        <end position="201"/>
    </location>
</feature>
<evidence type="ECO:0000256" key="1">
    <source>
        <dbReference type="ARBA" id="ARBA00022723"/>
    </source>
</evidence>
<evidence type="ECO:0000313" key="7">
    <source>
        <dbReference type="EMBL" id="CRZ11151.1"/>
    </source>
</evidence>